<gene>
    <name evidence="6" type="ORF">QR680_004247</name>
</gene>
<name>A0AA39LTE3_9BILA</name>
<sequence length="389" mass="43462">MDKRLFFVVLLLAYVHLSHALVRIPLKKISVPSSQVISGTRRAAVINRPPPHIPVLDYQNVQYAADISLGVPPQVFRVVFDTGSSDLWVIGKNCTSRWCDGQNGEKKSKFNDTASITFIKSTQTFDIQYASGDTSGVVGYDVLTFGGFTSWRQTFGVANSLSYGFSTSPIDGVFGLGWPALRRINGTCPIENIADQVNTQMFTVWYKQLAPLVDGEEGGAITFGGFDDHNCDHNIQWVPVSRKTYWTFKISKVSTVLTEYTGDENAIIDTGYDQIGAPPTFIAFLRKQFNTSFDLYVPCNKKFYDLTFIIDGKPYVIPKSKYIVPLVWDLADGSKQQIEGMCMLAFTATDDKSSRTGMPMWILGVPFIQSYCNVFDYESERIGFAKVKD</sequence>
<evidence type="ECO:0000313" key="7">
    <source>
        <dbReference type="Proteomes" id="UP001175271"/>
    </source>
</evidence>
<dbReference type="InterPro" id="IPR033121">
    <property type="entry name" value="PEPTIDASE_A1"/>
</dbReference>
<dbReference type="EMBL" id="JAUCMV010000003">
    <property type="protein sequence ID" value="KAK0408933.1"/>
    <property type="molecule type" value="Genomic_DNA"/>
</dbReference>
<dbReference type="Pfam" id="PF00026">
    <property type="entry name" value="Asp"/>
    <property type="match status" value="1"/>
</dbReference>
<keyword evidence="3" id="KW-0064">Aspartyl protease</keyword>
<dbReference type="GO" id="GO:0004190">
    <property type="term" value="F:aspartic-type endopeptidase activity"/>
    <property type="evidence" value="ECO:0007669"/>
    <property type="project" value="UniProtKB-KW"/>
</dbReference>
<dbReference type="GO" id="GO:0005764">
    <property type="term" value="C:lysosome"/>
    <property type="evidence" value="ECO:0007669"/>
    <property type="project" value="TreeGrafter"/>
</dbReference>
<dbReference type="PRINTS" id="PR00792">
    <property type="entry name" value="PEPSIN"/>
</dbReference>
<dbReference type="AlphaFoldDB" id="A0AA39LTE3"/>
<evidence type="ECO:0000256" key="2">
    <source>
        <dbReference type="PIRSR" id="PIRSR601461-1"/>
    </source>
</evidence>
<dbReference type="InterPro" id="IPR034164">
    <property type="entry name" value="Pepsin-like_dom"/>
</dbReference>
<evidence type="ECO:0000259" key="5">
    <source>
        <dbReference type="PROSITE" id="PS51767"/>
    </source>
</evidence>
<evidence type="ECO:0000313" key="6">
    <source>
        <dbReference type="EMBL" id="KAK0408933.1"/>
    </source>
</evidence>
<feature type="signal peptide" evidence="4">
    <location>
        <begin position="1"/>
        <end position="20"/>
    </location>
</feature>
<protein>
    <recommendedName>
        <fullName evidence="5">Peptidase A1 domain-containing protein</fullName>
    </recommendedName>
</protein>
<accession>A0AA39LTE3</accession>
<dbReference type="GO" id="GO:0006508">
    <property type="term" value="P:proteolysis"/>
    <property type="evidence" value="ECO:0007669"/>
    <property type="project" value="UniProtKB-KW"/>
</dbReference>
<dbReference type="Proteomes" id="UP001175271">
    <property type="component" value="Unassembled WGS sequence"/>
</dbReference>
<feature type="active site" evidence="2">
    <location>
        <position position="81"/>
    </location>
</feature>
<dbReference type="CDD" id="cd05471">
    <property type="entry name" value="pepsin_like"/>
    <property type="match status" value="1"/>
</dbReference>
<dbReference type="FunFam" id="2.40.70.10:FF:000008">
    <property type="entry name" value="Cathepsin D"/>
    <property type="match status" value="1"/>
</dbReference>
<organism evidence="6 7">
    <name type="scientific">Steinernema hermaphroditum</name>
    <dbReference type="NCBI Taxonomy" id="289476"/>
    <lineage>
        <taxon>Eukaryota</taxon>
        <taxon>Metazoa</taxon>
        <taxon>Ecdysozoa</taxon>
        <taxon>Nematoda</taxon>
        <taxon>Chromadorea</taxon>
        <taxon>Rhabditida</taxon>
        <taxon>Tylenchina</taxon>
        <taxon>Panagrolaimomorpha</taxon>
        <taxon>Strongyloidoidea</taxon>
        <taxon>Steinernematidae</taxon>
        <taxon>Steinernema</taxon>
    </lineage>
</organism>
<dbReference type="SUPFAM" id="SSF50630">
    <property type="entry name" value="Acid proteases"/>
    <property type="match status" value="1"/>
</dbReference>
<dbReference type="Gene3D" id="2.40.70.10">
    <property type="entry name" value="Acid Proteases"/>
    <property type="match status" value="2"/>
</dbReference>
<comment type="caution">
    <text evidence="6">The sequence shown here is derived from an EMBL/GenBank/DDBJ whole genome shotgun (WGS) entry which is preliminary data.</text>
</comment>
<proteinExistence type="inferred from homology"/>
<comment type="similarity">
    <text evidence="1 3">Belongs to the peptidase A1 family.</text>
</comment>
<dbReference type="InterPro" id="IPR021109">
    <property type="entry name" value="Peptidase_aspartic_dom_sf"/>
</dbReference>
<feature type="chain" id="PRO_5041246453" description="Peptidase A1 domain-containing protein" evidence="4">
    <location>
        <begin position="21"/>
        <end position="389"/>
    </location>
</feature>
<dbReference type="PANTHER" id="PTHR47966:SF8">
    <property type="entry name" value="ASPARTIC PROTEASE 1-RELATED"/>
    <property type="match status" value="1"/>
</dbReference>
<dbReference type="PROSITE" id="PS00141">
    <property type="entry name" value="ASP_PROTEASE"/>
    <property type="match status" value="1"/>
</dbReference>
<dbReference type="PROSITE" id="PS51767">
    <property type="entry name" value="PEPTIDASE_A1"/>
    <property type="match status" value="1"/>
</dbReference>
<keyword evidence="3" id="KW-0645">Protease</keyword>
<evidence type="ECO:0000256" key="3">
    <source>
        <dbReference type="RuleBase" id="RU000454"/>
    </source>
</evidence>
<keyword evidence="7" id="KW-1185">Reference proteome</keyword>
<keyword evidence="4" id="KW-0732">Signal</keyword>
<dbReference type="PANTHER" id="PTHR47966">
    <property type="entry name" value="BETA-SITE APP-CLEAVING ENZYME, ISOFORM A-RELATED"/>
    <property type="match status" value="1"/>
</dbReference>
<reference evidence="6" key="1">
    <citation type="submission" date="2023-06" db="EMBL/GenBank/DDBJ databases">
        <title>Genomic analysis of the entomopathogenic nematode Steinernema hermaphroditum.</title>
        <authorList>
            <person name="Schwarz E.M."/>
            <person name="Heppert J.K."/>
            <person name="Baniya A."/>
            <person name="Schwartz H.T."/>
            <person name="Tan C.-H."/>
            <person name="Antoshechkin I."/>
            <person name="Sternberg P.W."/>
            <person name="Goodrich-Blair H."/>
            <person name="Dillman A.R."/>
        </authorList>
    </citation>
    <scope>NUCLEOTIDE SEQUENCE</scope>
    <source>
        <strain evidence="6">PS9179</strain>
        <tissue evidence="6">Whole animal</tissue>
    </source>
</reference>
<evidence type="ECO:0000256" key="1">
    <source>
        <dbReference type="ARBA" id="ARBA00007447"/>
    </source>
</evidence>
<evidence type="ECO:0000256" key="4">
    <source>
        <dbReference type="SAM" id="SignalP"/>
    </source>
</evidence>
<dbReference type="InterPro" id="IPR001969">
    <property type="entry name" value="Aspartic_peptidase_AS"/>
</dbReference>
<feature type="active site" evidence="2">
    <location>
        <position position="269"/>
    </location>
</feature>
<dbReference type="InterPro" id="IPR001461">
    <property type="entry name" value="Aspartic_peptidase_A1"/>
</dbReference>
<keyword evidence="3" id="KW-0378">Hydrolase</keyword>
<feature type="domain" description="Peptidase A1" evidence="5">
    <location>
        <begin position="63"/>
        <end position="385"/>
    </location>
</feature>